<dbReference type="EC" id="2.1.1.-" evidence="10"/>
<sequence>MTKVVRPKQKTNPAQQGRTANPIFNKDLGQHILKNPLVVNGIVEKANIKATDVVLEVGPGTGNLTVKMIDKAKKLVAIEMDPRMAAELTKRVQGTAEQKKLSIMLGDVIKMDLPYFDVCVSNTPYQISSPLVFKLLCHRPLFKCALLMFQREFALRLVAKPGDPLYCRLSVNCQLLAKVEHVMKVGKNNFRPPPKVESSVIRLEPINPPPPVDFEEWDGMLRICFMRKNKTLAANFKTQSVLDMLERNYKTYCALNDICLMDAFNIKELVQQVLEEAGFAESRAAKMDIHDYMKLLVTFHEKGLHFR</sequence>
<keyword evidence="15" id="KW-1185">Reference proteome</keyword>
<evidence type="ECO:0000256" key="6">
    <source>
        <dbReference type="ARBA" id="ARBA00022884"/>
    </source>
</evidence>
<dbReference type="Proteomes" id="UP000281549">
    <property type="component" value="Unassembled WGS sequence"/>
</dbReference>
<dbReference type="EMBL" id="ML005464">
    <property type="protein sequence ID" value="RKP18421.1"/>
    <property type="molecule type" value="Genomic_DNA"/>
</dbReference>
<dbReference type="OrthoDB" id="74991at2759"/>
<evidence type="ECO:0000313" key="16">
    <source>
        <dbReference type="Proteomes" id="UP000281549"/>
    </source>
</evidence>
<feature type="binding site" evidence="9">
    <location>
        <position position="122"/>
    </location>
    <ligand>
        <name>S-adenosyl-L-methionine</name>
        <dbReference type="ChEBI" id="CHEBI:59789"/>
    </ligand>
</feature>
<dbReference type="FunFam" id="1.10.8.480:FF:000002">
    <property type="entry name" value="rRNA adenine N(6)-methyltransferase"/>
    <property type="match status" value="1"/>
</dbReference>
<comment type="catalytic activity">
    <reaction evidence="7">
        <text>adenosine(1779)/adenosine(1780) in 18S rRNA + 4 S-adenosyl-L-methionine = N(6)-dimethyladenosine(1779)/N(6)-dimethyladenosine(1780) in 18S rRNA + 4 S-adenosyl-L-homocysteine + 4 H(+)</text>
        <dbReference type="Rhea" id="RHEA:42780"/>
        <dbReference type="Rhea" id="RHEA-COMP:10234"/>
        <dbReference type="Rhea" id="RHEA-COMP:10236"/>
        <dbReference type="ChEBI" id="CHEBI:15378"/>
        <dbReference type="ChEBI" id="CHEBI:57856"/>
        <dbReference type="ChEBI" id="CHEBI:59789"/>
        <dbReference type="ChEBI" id="CHEBI:74411"/>
        <dbReference type="ChEBI" id="CHEBI:74493"/>
        <dbReference type="EC" id="2.1.1.183"/>
    </reaction>
</comment>
<feature type="region of interest" description="Disordered" evidence="11">
    <location>
        <begin position="1"/>
        <end position="21"/>
    </location>
</feature>
<reference evidence="13 15" key="1">
    <citation type="journal article" date="2013" name="Curr. Biol.">
        <title>Shared signatures of parasitism and phylogenomics unite Cryptomycota and microsporidia.</title>
        <authorList>
            <person name="James T.Y."/>
            <person name="Pelin A."/>
            <person name="Bonen L."/>
            <person name="Ahrendt S."/>
            <person name="Sain D."/>
            <person name="Corradi N."/>
            <person name="Stajich J.E."/>
        </authorList>
    </citation>
    <scope>NUCLEOTIDE SEQUENCE [LARGE SCALE GENOMIC DNA]</scope>
    <source>
        <strain evidence="13 15">CSF55</strain>
        <strain evidence="13 15">CSF55</strain>
    </source>
</reference>
<feature type="binding site" evidence="9">
    <location>
        <position position="31"/>
    </location>
    <ligand>
        <name>S-adenosyl-L-methionine</name>
        <dbReference type="ChEBI" id="CHEBI:59789"/>
    </ligand>
</feature>
<reference evidence="16" key="2">
    <citation type="journal article" date="2018" name="Nat. Microbiol.">
        <title>Leveraging single-cell genomics to expand the fungal tree of life.</title>
        <authorList>
            <person name="Ahrendt S.R."/>
            <person name="Quandt C.A."/>
            <person name="Ciobanu D."/>
            <person name="Clum A."/>
            <person name="Salamov A."/>
            <person name="Andreopoulos B."/>
            <person name="Cheng J.F."/>
            <person name="Woyke T."/>
            <person name="Pelin A."/>
            <person name="Henrissat B."/>
            <person name="Reynolds N.K."/>
            <person name="Benny G.L."/>
            <person name="Smith M.E."/>
            <person name="James T.Y."/>
            <person name="Grigoriev I.V."/>
        </authorList>
    </citation>
    <scope>NUCLEOTIDE SEQUENCE [LARGE SCALE GENOMIC DNA]</scope>
    <source>
        <strain evidence="16">CSF55</strain>
    </source>
</reference>
<feature type="binding site" evidence="9">
    <location>
        <position position="33"/>
    </location>
    <ligand>
        <name>S-adenosyl-L-methionine</name>
        <dbReference type="ChEBI" id="CHEBI:59789"/>
    </ligand>
</feature>
<dbReference type="PROSITE" id="PS51689">
    <property type="entry name" value="SAM_RNA_A_N6_MT"/>
    <property type="match status" value="1"/>
</dbReference>
<feature type="compositionally biased region" description="Polar residues" evidence="11">
    <location>
        <begin position="10"/>
        <end position="19"/>
    </location>
</feature>
<dbReference type="GO" id="GO:0052909">
    <property type="term" value="F:18S rRNA (adenine(1779)-N(6)/adenine(1780)-N(6))-dimethyltransferase activity"/>
    <property type="evidence" value="ECO:0007669"/>
    <property type="project" value="UniProtKB-EC"/>
</dbReference>
<evidence type="ECO:0000256" key="10">
    <source>
        <dbReference type="RuleBase" id="RU362106"/>
    </source>
</evidence>
<evidence type="ECO:0000256" key="3">
    <source>
        <dbReference type="ARBA" id="ARBA00022603"/>
    </source>
</evidence>
<gene>
    <name evidence="13" type="ORF">O9G_006097</name>
    <name evidence="14" type="ORF">ROZALSC1DRAFT_29899</name>
</gene>
<keyword evidence="3 9" id="KW-0489">Methyltransferase</keyword>
<evidence type="ECO:0000313" key="13">
    <source>
        <dbReference type="EMBL" id="EPZ36372.1"/>
    </source>
</evidence>
<dbReference type="CDD" id="cd02440">
    <property type="entry name" value="AdoMet_MTases"/>
    <property type="match status" value="1"/>
</dbReference>
<dbReference type="InterPro" id="IPR001737">
    <property type="entry name" value="KsgA/Erm"/>
</dbReference>
<dbReference type="GO" id="GO:0030688">
    <property type="term" value="C:preribosome, small subunit precursor"/>
    <property type="evidence" value="ECO:0007669"/>
    <property type="project" value="EnsemblFungi"/>
</dbReference>
<dbReference type="InterPro" id="IPR029063">
    <property type="entry name" value="SAM-dependent_MTases_sf"/>
</dbReference>
<evidence type="ECO:0000256" key="1">
    <source>
        <dbReference type="ARBA" id="ARBA00002977"/>
    </source>
</evidence>
<dbReference type="PANTHER" id="PTHR11727:SF7">
    <property type="entry name" value="DIMETHYLADENOSINE TRANSFERASE-RELATED"/>
    <property type="match status" value="1"/>
</dbReference>
<evidence type="ECO:0000256" key="5">
    <source>
        <dbReference type="ARBA" id="ARBA00022691"/>
    </source>
</evidence>
<dbReference type="SMART" id="SM00650">
    <property type="entry name" value="rADc"/>
    <property type="match status" value="1"/>
</dbReference>
<dbReference type="EMBL" id="KE560570">
    <property type="protein sequence ID" value="EPZ36372.1"/>
    <property type="molecule type" value="Genomic_DNA"/>
</dbReference>
<dbReference type="Pfam" id="PF00398">
    <property type="entry name" value="RrnaAD"/>
    <property type="match status" value="1"/>
</dbReference>
<keyword evidence="6 9" id="KW-0694">RNA-binding</keyword>
<dbReference type="SUPFAM" id="SSF53335">
    <property type="entry name" value="S-adenosyl-L-methionine-dependent methyltransferases"/>
    <property type="match status" value="1"/>
</dbReference>
<keyword evidence="5 9" id="KW-0949">S-adenosyl-L-methionine</keyword>
<evidence type="ECO:0000256" key="4">
    <source>
        <dbReference type="ARBA" id="ARBA00022679"/>
    </source>
</evidence>
<evidence type="ECO:0000313" key="15">
    <source>
        <dbReference type="Proteomes" id="UP000030755"/>
    </source>
</evidence>
<evidence type="ECO:0000259" key="12">
    <source>
        <dbReference type="SMART" id="SM00650"/>
    </source>
</evidence>
<accession>A0A075B4I0</accession>
<dbReference type="AlphaFoldDB" id="A0A075B4I0"/>
<dbReference type="STRING" id="988480.A0A075B4I0"/>
<dbReference type="NCBIfam" id="TIGR00755">
    <property type="entry name" value="ksgA"/>
    <property type="match status" value="1"/>
</dbReference>
<evidence type="ECO:0000256" key="7">
    <source>
        <dbReference type="ARBA" id="ARBA00049478"/>
    </source>
</evidence>
<dbReference type="Proteomes" id="UP000030755">
    <property type="component" value="Unassembled WGS sequence"/>
</dbReference>
<protein>
    <recommendedName>
        <fullName evidence="10">rRNA adenine N(6)-methyltransferase</fullName>
        <ecNumber evidence="10">2.1.1.-</ecNumber>
    </recommendedName>
</protein>
<comment type="similarity">
    <text evidence="8 9 10">Belongs to the class I-like SAM-binding methyltransferase superfamily. rRNA adenine N(6)-methyltransferase family.</text>
</comment>
<keyword evidence="4 9" id="KW-0808">Transferase</keyword>
<evidence type="ECO:0000313" key="14">
    <source>
        <dbReference type="EMBL" id="RKP18421.1"/>
    </source>
</evidence>
<dbReference type="PROSITE" id="PS01131">
    <property type="entry name" value="RRNA_A_DIMETH"/>
    <property type="match status" value="1"/>
</dbReference>
<dbReference type="GO" id="GO:0003723">
    <property type="term" value="F:RNA binding"/>
    <property type="evidence" value="ECO:0007669"/>
    <property type="project" value="UniProtKB-UniRule"/>
</dbReference>
<dbReference type="OMA" id="GMFQKEV"/>
<evidence type="ECO:0000256" key="2">
    <source>
        <dbReference type="ARBA" id="ARBA00022552"/>
    </source>
</evidence>
<name>A0A075B4I0_ROZAC</name>
<evidence type="ECO:0000256" key="11">
    <source>
        <dbReference type="SAM" id="MobiDB-lite"/>
    </source>
</evidence>
<dbReference type="HOGENOM" id="CLU_041220_2_3_1"/>
<dbReference type="Gene3D" id="3.40.50.150">
    <property type="entry name" value="Vaccinia Virus protein VP39"/>
    <property type="match status" value="1"/>
</dbReference>
<dbReference type="FunFam" id="3.40.50.150:FF:000007">
    <property type="entry name" value="rRNA adenine N(6)-methyltransferase"/>
    <property type="match status" value="1"/>
</dbReference>
<evidence type="ECO:0000256" key="9">
    <source>
        <dbReference type="PROSITE-ProRule" id="PRU01026"/>
    </source>
</evidence>
<keyword evidence="2 10" id="KW-0698">rRNA processing</keyword>
<reference evidence="14" key="3">
    <citation type="submission" date="2018-08" db="EMBL/GenBank/DDBJ databases">
        <title>Leveraging single-cell genomics to expand the Fungal Tree of Life.</title>
        <authorList>
            <consortium name="DOE Joint Genome Institute"/>
            <person name="Ahrendt S.R."/>
            <person name="Quandt C.A."/>
            <person name="Ciobanu D."/>
            <person name="Clum A."/>
            <person name="Salamov A."/>
            <person name="Andreopoulos B."/>
            <person name="Cheng J.-F."/>
            <person name="Woyke T."/>
            <person name="Pelin A."/>
            <person name="Henrissat B."/>
            <person name="Reynolds N."/>
            <person name="Benny G.L."/>
            <person name="Smith M.E."/>
            <person name="James T.Y."/>
            <person name="Grigoriev I.V."/>
        </authorList>
    </citation>
    <scope>NUCLEOTIDE SEQUENCE</scope>
    <source>
        <strain evidence="14">CSF55</strain>
    </source>
</reference>
<feature type="binding site" evidence="9">
    <location>
        <position position="79"/>
    </location>
    <ligand>
        <name>S-adenosyl-L-methionine</name>
        <dbReference type="ChEBI" id="CHEBI:59789"/>
    </ligand>
</feature>
<dbReference type="PANTHER" id="PTHR11727">
    <property type="entry name" value="DIMETHYLADENOSINE TRANSFERASE"/>
    <property type="match status" value="1"/>
</dbReference>
<comment type="function">
    <text evidence="1">Specifically dimethylates two adjacent adenosines in the loop of a conserved hairpin near the 3'-end of 18S rRNA in the 40S particle.</text>
</comment>
<organism evidence="13 15">
    <name type="scientific">Rozella allomycis (strain CSF55)</name>
    <dbReference type="NCBI Taxonomy" id="988480"/>
    <lineage>
        <taxon>Eukaryota</taxon>
        <taxon>Fungi</taxon>
        <taxon>Fungi incertae sedis</taxon>
        <taxon>Cryptomycota</taxon>
        <taxon>Cryptomycota incertae sedis</taxon>
        <taxon>Rozella</taxon>
    </lineage>
</organism>
<feature type="binding site" evidence="9">
    <location>
        <position position="107"/>
    </location>
    <ligand>
        <name>S-adenosyl-L-methionine</name>
        <dbReference type="ChEBI" id="CHEBI:59789"/>
    </ligand>
</feature>
<dbReference type="InterPro" id="IPR020596">
    <property type="entry name" value="rRNA_Ade_Mease_Trfase_CS"/>
</dbReference>
<evidence type="ECO:0000256" key="8">
    <source>
        <dbReference type="ARBA" id="ARBA00061109"/>
    </source>
</evidence>
<dbReference type="InterPro" id="IPR020598">
    <property type="entry name" value="rRNA_Ade_methylase_Trfase_N"/>
</dbReference>
<dbReference type="GO" id="GO:0000462">
    <property type="term" value="P:maturation of SSU-rRNA from tricistronic rRNA transcript (SSU-rRNA, 5.8S rRNA, LSU-rRNA)"/>
    <property type="evidence" value="ECO:0007669"/>
    <property type="project" value="EnsemblFungi"/>
</dbReference>
<proteinExistence type="inferred from homology"/>
<feature type="binding site" evidence="9">
    <location>
        <position position="58"/>
    </location>
    <ligand>
        <name>S-adenosyl-L-methionine</name>
        <dbReference type="ChEBI" id="CHEBI:59789"/>
    </ligand>
</feature>
<dbReference type="InterPro" id="IPR011530">
    <property type="entry name" value="rRNA_adenine_dimethylase"/>
</dbReference>
<feature type="domain" description="Ribosomal RNA adenine methylase transferase N-terminal" evidence="12">
    <location>
        <begin position="38"/>
        <end position="207"/>
    </location>
</feature>
<dbReference type="Gene3D" id="1.10.8.480">
    <property type="match status" value="1"/>
</dbReference>